<proteinExistence type="predicted"/>
<name>A0A1I7Z7L0_9BILA</name>
<dbReference type="WBParaSite" id="L893_g23581.t1">
    <property type="protein sequence ID" value="L893_g23581.t1"/>
    <property type="gene ID" value="L893_g23581"/>
</dbReference>
<evidence type="ECO:0000313" key="2">
    <source>
        <dbReference type="WBParaSite" id="L893_g23581.t1"/>
    </source>
</evidence>
<keyword evidence="1" id="KW-1185">Reference proteome</keyword>
<protein>
    <submittedName>
        <fullName evidence="2">Sulfotransfer_1 domain-containing protein</fullName>
    </submittedName>
</protein>
<sequence length="246" mass="28189">MPAYSHLYKDAVPLDSVDLNFVSLFTIETRWSVYLLNSWKEITPECLQRLVRFIKPTTQGRHPVHYDKESSNSLLLAVYPNFNDGIIAKLFSLHLPVDAISLWVDENLKAELEAFCKTLGPLYKVKSCRDSLTQNAVDALIEKFVPVDGGEFLLGQHLSKDQLEKLVVKCGMSDKKVGITVAKEDDRSDDLTKFFNFEKYYSKKRISHGVVTGVRERAKLAIRAWRPTPNELYFDWVEKDVAMILD</sequence>
<dbReference type="Proteomes" id="UP000095287">
    <property type="component" value="Unplaced"/>
</dbReference>
<evidence type="ECO:0000313" key="1">
    <source>
        <dbReference type="Proteomes" id="UP000095287"/>
    </source>
</evidence>
<accession>A0A1I7Z7L0</accession>
<reference evidence="2" key="1">
    <citation type="submission" date="2016-11" db="UniProtKB">
        <authorList>
            <consortium name="WormBaseParasite"/>
        </authorList>
    </citation>
    <scope>IDENTIFICATION</scope>
</reference>
<organism evidence="1 2">
    <name type="scientific">Steinernema glaseri</name>
    <dbReference type="NCBI Taxonomy" id="37863"/>
    <lineage>
        <taxon>Eukaryota</taxon>
        <taxon>Metazoa</taxon>
        <taxon>Ecdysozoa</taxon>
        <taxon>Nematoda</taxon>
        <taxon>Chromadorea</taxon>
        <taxon>Rhabditida</taxon>
        <taxon>Tylenchina</taxon>
        <taxon>Panagrolaimomorpha</taxon>
        <taxon>Strongyloidoidea</taxon>
        <taxon>Steinernematidae</taxon>
        <taxon>Steinernema</taxon>
    </lineage>
</organism>
<dbReference type="AlphaFoldDB" id="A0A1I7Z7L0"/>